<dbReference type="Gene3D" id="2.130.10.10">
    <property type="entry name" value="YVTN repeat-like/Quinoprotein amine dehydrogenase"/>
    <property type="match status" value="2"/>
</dbReference>
<dbReference type="GO" id="GO:0006367">
    <property type="term" value="P:transcription initiation at RNA polymerase II promoter"/>
    <property type="evidence" value="ECO:0007669"/>
    <property type="project" value="TreeGrafter"/>
</dbReference>
<dbReference type="InterPro" id="IPR001680">
    <property type="entry name" value="WD40_rpt"/>
</dbReference>
<evidence type="ECO:0000256" key="1">
    <source>
        <dbReference type="PROSITE-ProRule" id="PRU00221"/>
    </source>
</evidence>
<gene>
    <name evidence="2" type="ORF">HNR73_004345</name>
</gene>
<evidence type="ECO:0008006" key="4">
    <source>
        <dbReference type="Google" id="ProtNLM"/>
    </source>
</evidence>
<dbReference type="SUPFAM" id="SSF82171">
    <property type="entry name" value="DPP6 N-terminal domain-like"/>
    <property type="match status" value="1"/>
</dbReference>
<evidence type="ECO:0000313" key="2">
    <source>
        <dbReference type="EMBL" id="MBB6036474.1"/>
    </source>
</evidence>
<name>A0A841FKT4_9ACTN</name>
<proteinExistence type="predicted"/>
<dbReference type="EMBL" id="JACHGT010000009">
    <property type="protein sequence ID" value="MBB6036474.1"/>
    <property type="molecule type" value="Genomic_DNA"/>
</dbReference>
<dbReference type="RefSeq" id="WP_184789320.1">
    <property type="nucleotide sequence ID" value="NZ_BONT01000030.1"/>
</dbReference>
<dbReference type="InterPro" id="IPR015943">
    <property type="entry name" value="WD40/YVTN_repeat-like_dom_sf"/>
</dbReference>
<keyword evidence="1" id="KW-0853">WD repeat</keyword>
<feature type="repeat" description="WD" evidence="1">
    <location>
        <begin position="373"/>
        <end position="407"/>
    </location>
</feature>
<dbReference type="AlphaFoldDB" id="A0A841FKT4"/>
<organism evidence="2 3">
    <name type="scientific">Phytomonospora endophytica</name>
    <dbReference type="NCBI Taxonomy" id="714109"/>
    <lineage>
        <taxon>Bacteria</taxon>
        <taxon>Bacillati</taxon>
        <taxon>Actinomycetota</taxon>
        <taxon>Actinomycetes</taxon>
        <taxon>Micromonosporales</taxon>
        <taxon>Micromonosporaceae</taxon>
        <taxon>Phytomonospora</taxon>
    </lineage>
</organism>
<accession>A0A841FKT4</accession>
<dbReference type="Proteomes" id="UP000548476">
    <property type="component" value="Unassembled WGS sequence"/>
</dbReference>
<dbReference type="PANTHER" id="PTHR19879:SF1">
    <property type="entry name" value="CANNONBALL-RELATED"/>
    <property type="match status" value="1"/>
</dbReference>
<reference evidence="2 3" key="1">
    <citation type="submission" date="2020-08" db="EMBL/GenBank/DDBJ databases">
        <title>Genomic Encyclopedia of Type Strains, Phase IV (KMG-IV): sequencing the most valuable type-strain genomes for metagenomic binning, comparative biology and taxonomic classification.</title>
        <authorList>
            <person name="Goeker M."/>
        </authorList>
    </citation>
    <scope>NUCLEOTIDE SEQUENCE [LARGE SCALE GENOMIC DNA]</scope>
    <source>
        <strain evidence="2 3">YIM 65646</strain>
    </source>
</reference>
<sequence length="476" mass="50633">MDFTAPTADWTAFDPDRDLPPLRARLAALEAAEGVTQVHFRVTEEILAHPGARRVPPVRHAGRVHGAALSPCGRYLAVGTSIEVPEGAWDAEYEDGGVLHVFELATGGRVGGITEPGALRGGIGWTDYPGAIRWSADSARLGLAYDTNMVGVWDAFSGDDEPLGAADTTYGGSSPPPFALAPDGRAAFIGVSAGEEHAVPGCLVPLADGEISWYPHEAPPRPAEGEPRLMSAVFGPAFEDSADDLFLDVEYVAGWSRDGTRVHIVDRRHLFAVDIATGLPLWIHEHGSGYVWWDEGAPPAAFSPDGARVAWYTGDRLFIADAATGGITAEFDREEAAVLVWGRDRLAVLGAEGIRIIDGDAETVRMPVAARIGRGMASDIVPLAWSPDGTRFAVVTGQGDVEVWDLDGAGEPAARFGAPADAVGLHWGDTLAVLGNERLGFRTPEGATVREVDLRDQPAAWSVGGRHAWPAHWEED</sequence>
<comment type="caution">
    <text evidence="2">The sequence shown here is derived from an EMBL/GenBank/DDBJ whole genome shotgun (WGS) entry which is preliminary data.</text>
</comment>
<dbReference type="PROSITE" id="PS50082">
    <property type="entry name" value="WD_REPEATS_2"/>
    <property type="match status" value="1"/>
</dbReference>
<keyword evidence="3" id="KW-1185">Reference proteome</keyword>
<evidence type="ECO:0000313" key="3">
    <source>
        <dbReference type="Proteomes" id="UP000548476"/>
    </source>
</evidence>
<protein>
    <recommendedName>
        <fullName evidence="4">WD40 repeat domain-containing protein</fullName>
    </recommendedName>
</protein>
<dbReference type="PANTHER" id="PTHR19879">
    <property type="entry name" value="TRANSCRIPTION INITIATION FACTOR TFIID"/>
    <property type="match status" value="1"/>
</dbReference>